<organism evidence="1 2">
    <name type="scientific">Aduncisulcus paluster</name>
    <dbReference type="NCBI Taxonomy" id="2918883"/>
    <lineage>
        <taxon>Eukaryota</taxon>
        <taxon>Metamonada</taxon>
        <taxon>Carpediemonas-like organisms</taxon>
        <taxon>Aduncisulcus</taxon>
    </lineage>
</organism>
<accession>A0ABQ5K2B9</accession>
<proteinExistence type="predicted"/>
<reference evidence="1" key="1">
    <citation type="submission" date="2022-03" db="EMBL/GenBank/DDBJ databases">
        <title>Draft genome sequence of Aduncisulcus paluster, a free-living microaerophilic Fornicata.</title>
        <authorList>
            <person name="Yuyama I."/>
            <person name="Kume K."/>
            <person name="Tamura T."/>
            <person name="Inagaki Y."/>
            <person name="Hashimoto T."/>
        </authorList>
    </citation>
    <scope>NUCLEOTIDE SEQUENCE</scope>
    <source>
        <strain evidence="1">NY0171</strain>
    </source>
</reference>
<name>A0ABQ5K2B9_9EUKA</name>
<dbReference type="Proteomes" id="UP001057375">
    <property type="component" value="Unassembled WGS sequence"/>
</dbReference>
<sequence>MELGCLLKYDGEGFFNASLAEPMSCIIGAYNAQYHREFGVYEHKMGIENGGNMAILAGTGPMGLGAIDYIVNNDKRPKRLAV</sequence>
<evidence type="ECO:0000313" key="2">
    <source>
        <dbReference type="Proteomes" id="UP001057375"/>
    </source>
</evidence>
<protein>
    <submittedName>
        <fullName evidence="1">Zinc-binding dehydrogenase</fullName>
    </submittedName>
</protein>
<comment type="caution">
    <text evidence="1">The sequence shown here is derived from an EMBL/GenBank/DDBJ whole genome shotgun (WGS) entry which is preliminary data.</text>
</comment>
<evidence type="ECO:0000313" key="1">
    <source>
        <dbReference type="EMBL" id="GKT21320.1"/>
    </source>
</evidence>
<feature type="non-terminal residue" evidence="1">
    <location>
        <position position="82"/>
    </location>
</feature>
<dbReference type="EMBL" id="BQXS01006652">
    <property type="protein sequence ID" value="GKT21320.1"/>
    <property type="molecule type" value="Genomic_DNA"/>
</dbReference>
<keyword evidence="2" id="KW-1185">Reference proteome</keyword>
<gene>
    <name evidence="1" type="ORF">ADUPG1_004454</name>
</gene>